<dbReference type="InterPro" id="IPR005225">
    <property type="entry name" value="Small_GTP-bd"/>
</dbReference>
<dbReference type="InterPro" id="IPR005517">
    <property type="entry name" value="Transl_elong_EFG/EF2_IV"/>
</dbReference>
<evidence type="ECO:0000256" key="3">
    <source>
        <dbReference type="ARBA" id="ARBA00023134"/>
    </source>
</evidence>
<protein>
    <submittedName>
        <fullName evidence="5">GTP-binding protein</fullName>
    </submittedName>
</protein>
<proteinExistence type="predicted"/>
<dbReference type="EMBL" id="BAAAQM010000005">
    <property type="protein sequence ID" value="GAA1958408.1"/>
    <property type="molecule type" value="Genomic_DNA"/>
</dbReference>
<dbReference type="Pfam" id="PF14492">
    <property type="entry name" value="EFG_III"/>
    <property type="match status" value="1"/>
</dbReference>
<dbReference type="Gene3D" id="2.40.30.10">
    <property type="entry name" value="Translation factors"/>
    <property type="match status" value="1"/>
</dbReference>
<dbReference type="InterPro" id="IPR027417">
    <property type="entry name" value="P-loop_NTPase"/>
</dbReference>
<keyword evidence="6" id="KW-1185">Reference proteome</keyword>
<evidence type="ECO:0000256" key="2">
    <source>
        <dbReference type="ARBA" id="ARBA00022917"/>
    </source>
</evidence>
<dbReference type="SUPFAM" id="SSF54980">
    <property type="entry name" value="EF-G C-terminal domain-like"/>
    <property type="match status" value="2"/>
</dbReference>
<reference evidence="5 6" key="1">
    <citation type="journal article" date="2019" name="Int. J. Syst. Evol. Microbiol.">
        <title>The Global Catalogue of Microorganisms (GCM) 10K type strain sequencing project: providing services to taxonomists for standard genome sequencing and annotation.</title>
        <authorList>
            <consortium name="The Broad Institute Genomics Platform"/>
            <consortium name="The Broad Institute Genome Sequencing Center for Infectious Disease"/>
            <person name="Wu L."/>
            <person name="Ma J."/>
        </authorList>
    </citation>
    <scope>NUCLEOTIDE SEQUENCE [LARGE SCALE GENOMIC DNA]</scope>
    <source>
        <strain evidence="5 6">JCM 16013</strain>
    </source>
</reference>
<feature type="domain" description="Tr-type G" evidence="4">
    <location>
        <begin position="1"/>
        <end position="224"/>
    </location>
</feature>
<dbReference type="InterPro" id="IPR014721">
    <property type="entry name" value="Ribsml_uS5_D2-typ_fold_subgr"/>
</dbReference>
<dbReference type="InterPro" id="IPR009000">
    <property type="entry name" value="Transl_B-barrel_sf"/>
</dbReference>
<dbReference type="InterPro" id="IPR020568">
    <property type="entry name" value="Ribosomal_Su5_D2-typ_SF"/>
</dbReference>
<evidence type="ECO:0000256" key="1">
    <source>
        <dbReference type="ARBA" id="ARBA00022741"/>
    </source>
</evidence>
<sequence>MRYLNLGILAHVDAGKTSLTERLLHAAGIIDEIGSVDRGTTRTDSLELERRRGITIKAAVTAFPLGETAAVNLIDTPGHPDFIAEVERTLGVLDGVVLVVSAVEGVQAQTRVLMRAVRRLGLPTVLFVNKVDRRGADPERVLGELSAKLTPAAFPMGTVTRPGTSEARFVSEVPELRRLGLWSQLAADSRRGSVHPVFFGSAITGAGTAELLAGLEDLLPRSAEDVSAKPAGRVFKVERGAAGERIAYVRMFSGALRTRDRLPSGRITGISVLSAAEGEPVATDAVAAGQIGIVRGLAKVRIGDRLGGSATADDASVHFAPPTLETVVEPGDSAARGSMFAALTQLAEQDPLIGLRYDKARAETSLSLYGEVQKEVIQTTLAEDYGVAVRFRETTPICVERVLGTGEALDVIKVGDNPFLATVGLRVGPAPLGAGVSIGLEIELGSLPPAFLTAVEEAVRTTLASGLHGWEVPDAAIVITRTGYWARQSHAHGTFDKSMSSTAGDFRALTPLVLMEALAKAGTEVCEPMHRFRLELPAALLGTALPVLATFRAVPASTTVTGEAAVLEGIVPAARVHGLGQRIPGLTGGEGVLESVFDHFAPVSGAVVPERARWDANPTDRKEYLMRVQRGV</sequence>
<dbReference type="PRINTS" id="PR00315">
    <property type="entry name" value="ELONGATNFCT"/>
</dbReference>
<dbReference type="PANTHER" id="PTHR43261:SF1">
    <property type="entry name" value="RIBOSOME-RELEASING FACTOR 2, MITOCHONDRIAL"/>
    <property type="match status" value="1"/>
</dbReference>
<dbReference type="PRINTS" id="PR01037">
    <property type="entry name" value="TCRTETOQM"/>
</dbReference>
<dbReference type="SUPFAM" id="SSF50447">
    <property type="entry name" value="Translation proteins"/>
    <property type="match status" value="1"/>
</dbReference>
<keyword evidence="2" id="KW-0648">Protein biosynthesis</keyword>
<dbReference type="InterPro" id="IPR031157">
    <property type="entry name" value="G_TR_CS"/>
</dbReference>
<dbReference type="Gene3D" id="3.30.230.10">
    <property type="match status" value="1"/>
</dbReference>
<name>A0ABN2QUM2_9ACTN</name>
<dbReference type="InterPro" id="IPR041095">
    <property type="entry name" value="EFG_II"/>
</dbReference>
<dbReference type="SMART" id="SM00889">
    <property type="entry name" value="EFG_IV"/>
    <property type="match status" value="1"/>
</dbReference>
<dbReference type="SUPFAM" id="SSF54211">
    <property type="entry name" value="Ribosomal protein S5 domain 2-like"/>
    <property type="match status" value="1"/>
</dbReference>
<evidence type="ECO:0000313" key="6">
    <source>
        <dbReference type="Proteomes" id="UP001499854"/>
    </source>
</evidence>
<dbReference type="SUPFAM" id="SSF52540">
    <property type="entry name" value="P-loop containing nucleoside triphosphate hydrolases"/>
    <property type="match status" value="1"/>
</dbReference>
<keyword evidence="1" id="KW-0547">Nucleotide-binding</keyword>
<dbReference type="InterPro" id="IPR000795">
    <property type="entry name" value="T_Tr_GTP-bd_dom"/>
</dbReference>
<evidence type="ECO:0000259" key="4">
    <source>
        <dbReference type="PROSITE" id="PS51722"/>
    </source>
</evidence>
<dbReference type="Pfam" id="PF00679">
    <property type="entry name" value="EFG_C"/>
    <property type="match status" value="1"/>
</dbReference>
<dbReference type="NCBIfam" id="TIGR00231">
    <property type="entry name" value="small_GTP"/>
    <property type="match status" value="1"/>
</dbReference>
<dbReference type="InterPro" id="IPR035647">
    <property type="entry name" value="EFG_III/V"/>
</dbReference>
<evidence type="ECO:0000313" key="5">
    <source>
        <dbReference type="EMBL" id="GAA1958408.1"/>
    </source>
</evidence>
<dbReference type="Proteomes" id="UP001499854">
    <property type="component" value="Unassembled WGS sequence"/>
</dbReference>
<keyword evidence="3" id="KW-0342">GTP-binding</keyword>
<dbReference type="InterPro" id="IPR000640">
    <property type="entry name" value="EFG_V-like"/>
</dbReference>
<accession>A0ABN2QUM2</accession>
<dbReference type="PANTHER" id="PTHR43261">
    <property type="entry name" value="TRANSLATION ELONGATION FACTOR G-RELATED"/>
    <property type="match status" value="1"/>
</dbReference>
<dbReference type="Gene3D" id="3.40.50.300">
    <property type="entry name" value="P-loop containing nucleotide triphosphate hydrolases"/>
    <property type="match status" value="1"/>
</dbReference>
<dbReference type="RefSeq" id="WP_344656019.1">
    <property type="nucleotide sequence ID" value="NZ_BAAAQM010000005.1"/>
</dbReference>
<comment type="caution">
    <text evidence="5">The sequence shown here is derived from an EMBL/GenBank/DDBJ whole genome shotgun (WGS) entry which is preliminary data.</text>
</comment>
<dbReference type="PROSITE" id="PS00301">
    <property type="entry name" value="G_TR_1"/>
    <property type="match status" value="1"/>
</dbReference>
<gene>
    <name evidence="5" type="ORF">GCM10009838_13150</name>
</gene>
<dbReference type="Pfam" id="PF03764">
    <property type="entry name" value="EFG_IV"/>
    <property type="match status" value="1"/>
</dbReference>
<dbReference type="Pfam" id="PF00009">
    <property type="entry name" value="GTP_EFTU"/>
    <property type="match status" value="1"/>
</dbReference>
<organism evidence="5 6">
    <name type="scientific">Catenulispora subtropica</name>
    <dbReference type="NCBI Taxonomy" id="450798"/>
    <lineage>
        <taxon>Bacteria</taxon>
        <taxon>Bacillati</taxon>
        <taxon>Actinomycetota</taxon>
        <taxon>Actinomycetes</taxon>
        <taxon>Catenulisporales</taxon>
        <taxon>Catenulisporaceae</taxon>
        <taxon>Catenulispora</taxon>
    </lineage>
</organism>
<dbReference type="Gene3D" id="3.30.70.870">
    <property type="entry name" value="Elongation Factor G (Translational Gtpase), domain 3"/>
    <property type="match status" value="1"/>
</dbReference>
<dbReference type="PROSITE" id="PS51722">
    <property type="entry name" value="G_TR_2"/>
    <property type="match status" value="1"/>
</dbReference>